<proteinExistence type="inferred from homology"/>
<evidence type="ECO:0000256" key="4">
    <source>
        <dbReference type="ARBA" id="ARBA00022989"/>
    </source>
</evidence>
<evidence type="ECO:0000256" key="2">
    <source>
        <dbReference type="ARBA" id="ARBA00006824"/>
    </source>
</evidence>
<gene>
    <name evidence="7" type="ORF">ASPWEDRAFT_42467</name>
</gene>
<keyword evidence="5" id="KW-0472">Membrane</keyword>
<evidence type="ECO:0000256" key="6">
    <source>
        <dbReference type="RuleBase" id="RU363053"/>
    </source>
</evidence>
<keyword evidence="3" id="KW-0812">Transmembrane</keyword>
<dbReference type="GeneID" id="63751630"/>
<keyword evidence="8" id="KW-1185">Reference proteome</keyword>
<evidence type="ECO:0000256" key="5">
    <source>
        <dbReference type="ARBA" id="ARBA00023136"/>
    </source>
</evidence>
<accession>A0A1L9RHR2</accession>
<dbReference type="VEuPathDB" id="FungiDB:ASPWEDRAFT_42467"/>
<dbReference type="EMBL" id="KV878213">
    <property type="protein sequence ID" value="OJJ34461.1"/>
    <property type="molecule type" value="Genomic_DNA"/>
</dbReference>
<sequence>MLRWYQAKLAKQPILTASITSAILFSSGDVLAQQAVDRRGFEKHDIARTGRMALYGGAIFGPAATTWFGFLQRHVVLKSTPTTIAARVAADQCFFTPIHLTCFLSSMAIMEGTDPIEKWRSSFVPSYKANLAIWPLVQAVNFTFVPLEYRVLAVNLVSLGWNCLLSMINSGDA</sequence>
<dbReference type="Proteomes" id="UP000184383">
    <property type="component" value="Unassembled WGS sequence"/>
</dbReference>
<evidence type="ECO:0000313" key="7">
    <source>
        <dbReference type="EMBL" id="OJJ34461.1"/>
    </source>
</evidence>
<protein>
    <recommendedName>
        <fullName evidence="9">Protein sym1</fullName>
    </recommendedName>
</protein>
<dbReference type="InterPro" id="IPR007248">
    <property type="entry name" value="Mpv17_PMP22"/>
</dbReference>
<evidence type="ECO:0000313" key="8">
    <source>
        <dbReference type="Proteomes" id="UP000184383"/>
    </source>
</evidence>
<dbReference type="GO" id="GO:0016020">
    <property type="term" value="C:membrane"/>
    <property type="evidence" value="ECO:0007669"/>
    <property type="project" value="UniProtKB-SubCell"/>
</dbReference>
<evidence type="ECO:0008006" key="9">
    <source>
        <dbReference type="Google" id="ProtNLM"/>
    </source>
</evidence>
<name>A0A1L9RHR2_ASPWE</name>
<evidence type="ECO:0000256" key="1">
    <source>
        <dbReference type="ARBA" id="ARBA00004141"/>
    </source>
</evidence>
<dbReference type="PANTHER" id="PTHR11266">
    <property type="entry name" value="PEROXISOMAL MEMBRANE PROTEIN 2, PXMP2 MPV17"/>
    <property type="match status" value="1"/>
</dbReference>
<dbReference type="PANTHER" id="PTHR11266:SF17">
    <property type="entry name" value="PROTEIN MPV17"/>
    <property type="match status" value="1"/>
</dbReference>
<dbReference type="STRING" id="1073089.A0A1L9RHR2"/>
<evidence type="ECO:0000256" key="3">
    <source>
        <dbReference type="ARBA" id="ARBA00022692"/>
    </source>
</evidence>
<dbReference type="AlphaFoldDB" id="A0A1L9RHR2"/>
<organism evidence="7 8">
    <name type="scientific">Aspergillus wentii DTO 134E9</name>
    <dbReference type="NCBI Taxonomy" id="1073089"/>
    <lineage>
        <taxon>Eukaryota</taxon>
        <taxon>Fungi</taxon>
        <taxon>Dikarya</taxon>
        <taxon>Ascomycota</taxon>
        <taxon>Pezizomycotina</taxon>
        <taxon>Eurotiomycetes</taxon>
        <taxon>Eurotiomycetidae</taxon>
        <taxon>Eurotiales</taxon>
        <taxon>Aspergillaceae</taxon>
        <taxon>Aspergillus</taxon>
        <taxon>Aspergillus subgen. Cremei</taxon>
    </lineage>
</organism>
<comment type="subcellular location">
    <subcellularLocation>
        <location evidence="1">Membrane</location>
        <topology evidence="1">Multi-pass membrane protein</topology>
    </subcellularLocation>
</comment>
<dbReference type="Pfam" id="PF04117">
    <property type="entry name" value="Mpv17_PMP22"/>
    <property type="match status" value="1"/>
</dbReference>
<keyword evidence="4" id="KW-1133">Transmembrane helix</keyword>
<comment type="similarity">
    <text evidence="2 6">Belongs to the peroxisomal membrane protein PXMP2/4 family.</text>
</comment>
<reference evidence="8" key="1">
    <citation type="journal article" date="2017" name="Genome Biol.">
        <title>Comparative genomics reveals high biological diversity and specific adaptations in the industrially and medically important fungal genus Aspergillus.</title>
        <authorList>
            <person name="de Vries R.P."/>
            <person name="Riley R."/>
            <person name="Wiebenga A."/>
            <person name="Aguilar-Osorio G."/>
            <person name="Amillis S."/>
            <person name="Uchima C.A."/>
            <person name="Anderluh G."/>
            <person name="Asadollahi M."/>
            <person name="Askin M."/>
            <person name="Barry K."/>
            <person name="Battaglia E."/>
            <person name="Bayram O."/>
            <person name="Benocci T."/>
            <person name="Braus-Stromeyer S.A."/>
            <person name="Caldana C."/>
            <person name="Canovas D."/>
            <person name="Cerqueira G.C."/>
            <person name="Chen F."/>
            <person name="Chen W."/>
            <person name="Choi C."/>
            <person name="Clum A."/>
            <person name="Dos Santos R.A."/>
            <person name="Damasio A.R."/>
            <person name="Diallinas G."/>
            <person name="Emri T."/>
            <person name="Fekete E."/>
            <person name="Flipphi M."/>
            <person name="Freyberg S."/>
            <person name="Gallo A."/>
            <person name="Gournas C."/>
            <person name="Habgood R."/>
            <person name="Hainaut M."/>
            <person name="Harispe M.L."/>
            <person name="Henrissat B."/>
            <person name="Hilden K.S."/>
            <person name="Hope R."/>
            <person name="Hossain A."/>
            <person name="Karabika E."/>
            <person name="Karaffa L."/>
            <person name="Karanyi Z."/>
            <person name="Krasevec N."/>
            <person name="Kuo A."/>
            <person name="Kusch H."/>
            <person name="LaButti K."/>
            <person name="Lagendijk E.L."/>
            <person name="Lapidus A."/>
            <person name="Levasseur A."/>
            <person name="Lindquist E."/>
            <person name="Lipzen A."/>
            <person name="Logrieco A.F."/>
            <person name="MacCabe A."/>
            <person name="Maekelae M.R."/>
            <person name="Malavazi I."/>
            <person name="Melin P."/>
            <person name="Meyer V."/>
            <person name="Mielnichuk N."/>
            <person name="Miskei M."/>
            <person name="Molnar A.P."/>
            <person name="Mule G."/>
            <person name="Ngan C.Y."/>
            <person name="Orejas M."/>
            <person name="Orosz E."/>
            <person name="Ouedraogo J.P."/>
            <person name="Overkamp K.M."/>
            <person name="Park H.-S."/>
            <person name="Perrone G."/>
            <person name="Piumi F."/>
            <person name="Punt P.J."/>
            <person name="Ram A.F."/>
            <person name="Ramon A."/>
            <person name="Rauscher S."/>
            <person name="Record E."/>
            <person name="Riano-Pachon D.M."/>
            <person name="Robert V."/>
            <person name="Roehrig J."/>
            <person name="Ruller R."/>
            <person name="Salamov A."/>
            <person name="Salih N.S."/>
            <person name="Samson R.A."/>
            <person name="Sandor E."/>
            <person name="Sanguinetti M."/>
            <person name="Schuetze T."/>
            <person name="Sepcic K."/>
            <person name="Shelest E."/>
            <person name="Sherlock G."/>
            <person name="Sophianopoulou V."/>
            <person name="Squina F.M."/>
            <person name="Sun H."/>
            <person name="Susca A."/>
            <person name="Todd R.B."/>
            <person name="Tsang A."/>
            <person name="Unkles S.E."/>
            <person name="van de Wiele N."/>
            <person name="van Rossen-Uffink D."/>
            <person name="Oliveira J.V."/>
            <person name="Vesth T.C."/>
            <person name="Visser J."/>
            <person name="Yu J.-H."/>
            <person name="Zhou M."/>
            <person name="Andersen M.R."/>
            <person name="Archer D.B."/>
            <person name="Baker S.E."/>
            <person name="Benoit I."/>
            <person name="Brakhage A.A."/>
            <person name="Braus G.H."/>
            <person name="Fischer R."/>
            <person name="Frisvad J.C."/>
            <person name="Goldman G.H."/>
            <person name="Houbraken J."/>
            <person name="Oakley B."/>
            <person name="Pocsi I."/>
            <person name="Scazzocchio C."/>
            <person name="Seiboth B."/>
            <person name="vanKuyk P.A."/>
            <person name="Wortman J."/>
            <person name="Dyer P.S."/>
            <person name="Grigoriev I.V."/>
        </authorList>
    </citation>
    <scope>NUCLEOTIDE SEQUENCE [LARGE SCALE GENOMIC DNA]</scope>
    <source>
        <strain evidence="8">DTO 134E9</strain>
    </source>
</reference>
<dbReference type="RefSeq" id="XP_040688137.1">
    <property type="nucleotide sequence ID" value="XM_040835782.1"/>
</dbReference>
<dbReference type="GO" id="GO:0005739">
    <property type="term" value="C:mitochondrion"/>
    <property type="evidence" value="ECO:0007669"/>
    <property type="project" value="TreeGrafter"/>
</dbReference>
<dbReference type="OrthoDB" id="430207at2759"/>